<dbReference type="AlphaFoldDB" id="A0A484M3V4"/>
<organism evidence="1 2">
    <name type="scientific">Cuscuta campestris</name>
    <dbReference type="NCBI Taxonomy" id="132261"/>
    <lineage>
        <taxon>Eukaryota</taxon>
        <taxon>Viridiplantae</taxon>
        <taxon>Streptophyta</taxon>
        <taxon>Embryophyta</taxon>
        <taxon>Tracheophyta</taxon>
        <taxon>Spermatophyta</taxon>
        <taxon>Magnoliopsida</taxon>
        <taxon>eudicotyledons</taxon>
        <taxon>Gunneridae</taxon>
        <taxon>Pentapetalae</taxon>
        <taxon>asterids</taxon>
        <taxon>lamiids</taxon>
        <taxon>Solanales</taxon>
        <taxon>Convolvulaceae</taxon>
        <taxon>Cuscuteae</taxon>
        <taxon>Cuscuta</taxon>
        <taxon>Cuscuta subgen. Grammica</taxon>
        <taxon>Cuscuta sect. Cleistogrammica</taxon>
    </lineage>
</organism>
<accession>A0A484M3V4</accession>
<dbReference type="Proteomes" id="UP000595140">
    <property type="component" value="Unassembled WGS sequence"/>
</dbReference>
<evidence type="ECO:0000313" key="2">
    <source>
        <dbReference type="Proteomes" id="UP000595140"/>
    </source>
</evidence>
<name>A0A484M3V4_9ASTE</name>
<dbReference type="EMBL" id="OOIL02002582">
    <property type="protein sequence ID" value="VFQ83512.1"/>
    <property type="molecule type" value="Genomic_DNA"/>
</dbReference>
<keyword evidence="2" id="KW-1185">Reference proteome</keyword>
<evidence type="ECO:0000313" key="1">
    <source>
        <dbReference type="EMBL" id="VFQ83512.1"/>
    </source>
</evidence>
<protein>
    <submittedName>
        <fullName evidence="1">Uncharacterized protein</fullName>
    </submittedName>
</protein>
<gene>
    <name evidence="1" type="ORF">CCAM_LOCUS25288</name>
</gene>
<sequence length="77" mass="9062">MEGLTLKYILEDSVTEEMYGCRDFMMIYIKEFHLYAQPVLRSPSSPIETRRHQTQSIFHLQRMRIHGGDDGRSATEL</sequence>
<reference evidence="1 2" key="1">
    <citation type="submission" date="2018-04" db="EMBL/GenBank/DDBJ databases">
        <authorList>
            <person name="Vogel A."/>
        </authorList>
    </citation>
    <scope>NUCLEOTIDE SEQUENCE [LARGE SCALE GENOMIC DNA]</scope>
</reference>
<proteinExistence type="predicted"/>